<name>A0ABD2X218_9HYME</name>
<accession>A0ABD2X218</accession>
<evidence type="ECO:0000313" key="1">
    <source>
        <dbReference type="EMBL" id="KAL3398831.1"/>
    </source>
</evidence>
<proteinExistence type="predicted"/>
<keyword evidence="2" id="KW-1185">Reference proteome</keyword>
<gene>
    <name evidence="1" type="ORF">TKK_007935</name>
</gene>
<dbReference type="Proteomes" id="UP001627154">
    <property type="component" value="Unassembled WGS sequence"/>
</dbReference>
<comment type="caution">
    <text evidence="1">The sequence shown here is derived from an EMBL/GenBank/DDBJ whole genome shotgun (WGS) entry which is preliminary data.</text>
</comment>
<protein>
    <recommendedName>
        <fullName evidence="3">Transcription elongation factor, mitochondrial</fullName>
    </recommendedName>
</protein>
<evidence type="ECO:0008006" key="3">
    <source>
        <dbReference type="Google" id="ProtNLM"/>
    </source>
</evidence>
<dbReference type="PANTHER" id="PTHR21053">
    <property type="entry name" value="TRANSCRIPTION ELONGATION FACTOR, MITOCHONDRIAL"/>
    <property type="match status" value="1"/>
</dbReference>
<sequence>MFNLQRFIKTTIISTSFIKKLINQNKKIKNAIAPISHKYVTRKCSTSCNDQMSQWEQIKSNYTNKQLQLIYETLDICNTKQMKRCGLSDDQIKLLKSNKEKNHQSLEDFILLNTIEVNELENICSTIISKNEYRPRKSAVTPPISKDDIHNIQNVVGLHIGNKYFTCCQVHSMGSSCDIALWKLNSISEIFHANSNLDAIKMAINIAQSIPYADAYIIEKEQTRSQSKITVPAHRILVRQQLISSTILTSLLCRQMNDNLQQETQDHGSLYSLRPLASSQLFKLMFGNESVSSNDIVQSLFSQEDVGLKYVSFVTLTDEILDFHSRLDNFKQEELNKSLLIALTFLETEILARSL</sequence>
<dbReference type="AlphaFoldDB" id="A0ABD2X218"/>
<dbReference type="PANTHER" id="PTHR21053:SF2">
    <property type="entry name" value="TRANSCRIPTION ELONGATION FACTOR, MITOCHONDRIAL"/>
    <property type="match status" value="1"/>
</dbReference>
<evidence type="ECO:0000313" key="2">
    <source>
        <dbReference type="Proteomes" id="UP001627154"/>
    </source>
</evidence>
<organism evidence="1 2">
    <name type="scientific">Trichogramma kaykai</name>
    <dbReference type="NCBI Taxonomy" id="54128"/>
    <lineage>
        <taxon>Eukaryota</taxon>
        <taxon>Metazoa</taxon>
        <taxon>Ecdysozoa</taxon>
        <taxon>Arthropoda</taxon>
        <taxon>Hexapoda</taxon>
        <taxon>Insecta</taxon>
        <taxon>Pterygota</taxon>
        <taxon>Neoptera</taxon>
        <taxon>Endopterygota</taxon>
        <taxon>Hymenoptera</taxon>
        <taxon>Apocrita</taxon>
        <taxon>Proctotrupomorpha</taxon>
        <taxon>Chalcidoidea</taxon>
        <taxon>Trichogrammatidae</taxon>
        <taxon>Trichogramma</taxon>
    </lineage>
</organism>
<reference evidence="1 2" key="1">
    <citation type="journal article" date="2024" name="bioRxiv">
        <title>A reference genome for Trichogramma kaykai: A tiny desert-dwelling parasitoid wasp with competing sex-ratio distorters.</title>
        <authorList>
            <person name="Culotta J."/>
            <person name="Lindsey A.R."/>
        </authorList>
    </citation>
    <scope>NUCLEOTIDE SEQUENCE [LARGE SCALE GENOMIC DNA]</scope>
    <source>
        <strain evidence="1 2">KSX58</strain>
    </source>
</reference>
<dbReference type="EMBL" id="JBJJXI010000059">
    <property type="protein sequence ID" value="KAL3398831.1"/>
    <property type="molecule type" value="Genomic_DNA"/>
</dbReference>
<dbReference type="InterPro" id="IPR039150">
    <property type="entry name" value="TEFM"/>
</dbReference>